<accession>A0AA38FBR5</accession>
<comment type="caution">
    <text evidence="4">The sequence shown here is derived from an EMBL/GenBank/DDBJ whole genome shotgun (WGS) entry which is preliminary data.</text>
</comment>
<sequence length="237" mass="25847">MEGMASDELSMKRSSDFFNALQELKNLRPQFYHAADYCEKSYLVDQYKRKVLANSKDYTVKALVNAVDHLGNVASQLNGLLSQEAAEIAATGVRIDCLKQRVLTCKEYTDGKGLRQQSLVQTFPRYHSHYVLPGTETGLTGSGSGMESYISEDSMRAQQQAIYRGETPTASPLISNPPFRNKVLTISSSSASACKTFGLPEVRVSVPSPSTTNSCSQSAAGTPRSPISSNVFGDRLK</sequence>
<keyword evidence="5" id="KW-1185">Reference proteome</keyword>
<dbReference type="AlphaFoldDB" id="A0AA38FBR5"/>
<feature type="compositionally biased region" description="Polar residues" evidence="3">
    <location>
        <begin position="207"/>
        <end position="231"/>
    </location>
</feature>
<dbReference type="Proteomes" id="UP000824469">
    <property type="component" value="Unassembled WGS sequence"/>
</dbReference>
<dbReference type="PANTHER" id="PTHR10460">
    <property type="entry name" value="ABL INTERACTOR FAMILY MEMBER"/>
    <property type="match status" value="1"/>
</dbReference>
<feature type="non-terminal residue" evidence="4">
    <location>
        <position position="1"/>
    </location>
</feature>
<dbReference type="Gene3D" id="6.10.140.1620">
    <property type="match status" value="1"/>
</dbReference>
<evidence type="ECO:0000256" key="3">
    <source>
        <dbReference type="SAM" id="MobiDB-lite"/>
    </source>
</evidence>
<feature type="region of interest" description="Disordered" evidence="3">
    <location>
        <begin position="205"/>
        <end position="237"/>
    </location>
</feature>
<comment type="similarity">
    <text evidence="1">Belongs to the ABI family.</text>
</comment>
<proteinExistence type="inferred from homology"/>
<dbReference type="OMA" id="RPHLYFA"/>
<organism evidence="4 5">
    <name type="scientific">Taxus chinensis</name>
    <name type="common">Chinese yew</name>
    <name type="synonym">Taxus wallichiana var. chinensis</name>
    <dbReference type="NCBI Taxonomy" id="29808"/>
    <lineage>
        <taxon>Eukaryota</taxon>
        <taxon>Viridiplantae</taxon>
        <taxon>Streptophyta</taxon>
        <taxon>Embryophyta</taxon>
        <taxon>Tracheophyta</taxon>
        <taxon>Spermatophyta</taxon>
        <taxon>Pinopsida</taxon>
        <taxon>Pinidae</taxon>
        <taxon>Conifers II</taxon>
        <taxon>Cupressales</taxon>
        <taxon>Taxaceae</taxon>
        <taxon>Taxus</taxon>
    </lineage>
</organism>
<gene>
    <name evidence="4" type="ORF">KI387_011937</name>
</gene>
<evidence type="ECO:0000256" key="1">
    <source>
        <dbReference type="ARBA" id="ARBA00010020"/>
    </source>
</evidence>
<evidence type="ECO:0000313" key="4">
    <source>
        <dbReference type="EMBL" id="KAH9300354.1"/>
    </source>
</evidence>
<evidence type="ECO:0000256" key="2">
    <source>
        <dbReference type="ARBA" id="ARBA00025223"/>
    </source>
</evidence>
<dbReference type="EMBL" id="JAHRHJ020000009">
    <property type="protein sequence ID" value="KAH9300354.1"/>
    <property type="molecule type" value="Genomic_DNA"/>
</dbReference>
<evidence type="ECO:0000313" key="5">
    <source>
        <dbReference type="Proteomes" id="UP000824469"/>
    </source>
</evidence>
<name>A0AA38FBR5_TAXCH</name>
<comment type="function">
    <text evidence="2">Involved in regulation of actin and microtubule organization. Part of a WAVE complex that activates the Arp2/3 complex.</text>
</comment>
<reference evidence="4 5" key="1">
    <citation type="journal article" date="2021" name="Nat. Plants">
        <title>The Taxus genome provides insights into paclitaxel biosynthesis.</title>
        <authorList>
            <person name="Xiong X."/>
            <person name="Gou J."/>
            <person name="Liao Q."/>
            <person name="Li Y."/>
            <person name="Zhou Q."/>
            <person name="Bi G."/>
            <person name="Li C."/>
            <person name="Du R."/>
            <person name="Wang X."/>
            <person name="Sun T."/>
            <person name="Guo L."/>
            <person name="Liang H."/>
            <person name="Lu P."/>
            <person name="Wu Y."/>
            <person name="Zhang Z."/>
            <person name="Ro D.K."/>
            <person name="Shang Y."/>
            <person name="Huang S."/>
            <person name="Yan J."/>
        </authorList>
    </citation>
    <scope>NUCLEOTIDE SEQUENCE [LARGE SCALE GENOMIC DNA]</scope>
    <source>
        <strain evidence="4">Ta-2019</strain>
    </source>
</reference>
<dbReference type="InterPro" id="IPR028457">
    <property type="entry name" value="ABI"/>
</dbReference>
<dbReference type="PANTHER" id="PTHR10460:SF0">
    <property type="entry name" value="ABELSON INTERACTING PROTEIN, ISOFORM D"/>
    <property type="match status" value="1"/>
</dbReference>
<protein>
    <submittedName>
        <fullName evidence="4">Uncharacterized protein</fullName>
    </submittedName>
</protein>